<feature type="domain" description="Peptidase M48" evidence="11">
    <location>
        <begin position="158"/>
        <end position="242"/>
    </location>
</feature>
<evidence type="ECO:0000256" key="6">
    <source>
        <dbReference type="ARBA" id="ARBA00022801"/>
    </source>
</evidence>
<evidence type="ECO:0000256" key="2">
    <source>
        <dbReference type="ARBA" id="ARBA00022475"/>
    </source>
</evidence>
<dbReference type="OrthoDB" id="9810445at2"/>
<feature type="domain" description="Peptidase M48" evidence="11">
    <location>
        <begin position="73"/>
        <end position="152"/>
    </location>
</feature>
<keyword evidence="5" id="KW-0479">Metal-binding</keyword>
<keyword evidence="2" id="KW-1003">Cell membrane</keyword>
<dbReference type="Pfam" id="PF01435">
    <property type="entry name" value="Peptidase_M48"/>
    <property type="match status" value="2"/>
</dbReference>
<evidence type="ECO:0000313" key="13">
    <source>
        <dbReference type="Proteomes" id="UP000310334"/>
    </source>
</evidence>
<dbReference type="PRINTS" id="PR01415">
    <property type="entry name" value="ANKYRIN"/>
</dbReference>
<gene>
    <name evidence="12" type="ORF">E6W99_24015</name>
</gene>
<keyword evidence="6" id="KW-0378">Hydrolase</keyword>
<name>A0A4S4BL74_9BACI</name>
<dbReference type="SMART" id="SM00248">
    <property type="entry name" value="ANK"/>
    <property type="match status" value="4"/>
</dbReference>
<dbReference type="AlphaFoldDB" id="A0A4S4BL74"/>
<keyword evidence="4" id="KW-0812">Transmembrane</keyword>
<dbReference type="InterPro" id="IPR036770">
    <property type="entry name" value="Ankyrin_rpt-contain_sf"/>
</dbReference>
<dbReference type="EMBL" id="SSNT01000028">
    <property type="protein sequence ID" value="THF75309.1"/>
    <property type="molecule type" value="Genomic_DNA"/>
</dbReference>
<dbReference type="InterPro" id="IPR001915">
    <property type="entry name" value="Peptidase_M48"/>
</dbReference>
<comment type="cofactor">
    <cofactor evidence="1">
        <name>Zn(2+)</name>
        <dbReference type="ChEBI" id="CHEBI:29105"/>
    </cofactor>
</comment>
<evidence type="ECO:0000256" key="3">
    <source>
        <dbReference type="ARBA" id="ARBA00022670"/>
    </source>
</evidence>
<dbReference type="GO" id="GO:0046872">
    <property type="term" value="F:metal ion binding"/>
    <property type="evidence" value="ECO:0007669"/>
    <property type="project" value="UniProtKB-KW"/>
</dbReference>
<keyword evidence="8" id="KW-1133">Transmembrane helix</keyword>
<dbReference type="Gene3D" id="3.30.2010.10">
    <property type="entry name" value="Metalloproteases ('zincins'), catalytic domain"/>
    <property type="match status" value="1"/>
</dbReference>
<evidence type="ECO:0000256" key="7">
    <source>
        <dbReference type="ARBA" id="ARBA00022833"/>
    </source>
</evidence>
<dbReference type="PROSITE" id="PS50297">
    <property type="entry name" value="ANK_REP_REGION"/>
    <property type="match status" value="1"/>
</dbReference>
<keyword evidence="3" id="KW-0645">Protease</keyword>
<sequence>MNKEFISQKEKIYFWILLSSSILLYVLFLISIVGIFIMVLLFLISGFLFLLTLGQIRTNGIKVTKNQFPIIYNKVEKISADMELSTIPDVYIVQSQGILNAFASKFFRKNMIVIYSELADLIVEDHESELSFVIAHELAHIKRNHVVKQMLLLPGNWIPFLGNAYSRACEYTCDMMAAHYIKDLEASKNALTILAVGKKLYKDVNLNDYIFEASKENNFVSWFSEKFSTHPTLPKRIATIQSKFGEPYHYSFNTSAKMKLAIAGLLSFSILIIIGGIFGFQAFQNTSIYSNMMLQTEGTTPLMLAVSNGDIEEVKDLLDEGVDINAVDADGWTALHYAISWQEYMDEYEEELVESPTNIELVKLLLANGADPNIVDQYGDPIITFAINQGFFESTKLLVNAGANLNIKDEYGESPLFDAVYMEDISMVQFLLENEANIYLENSDGQNVIDIATEYKNEEMLTVLKEYQ</sequence>
<keyword evidence="13" id="KW-1185">Reference proteome</keyword>
<dbReference type="PANTHER" id="PTHR43221">
    <property type="entry name" value="PROTEASE HTPX"/>
    <property type="match status" value="1"/>
</dbReference>
<evidence type="ECO:0000256" key="8">
    <source>
        <dbReference type="ARBA" id="ARBA00022989"/>
    </source>
</evidence>
<evidence type="ECO:0000259" key="11">
    <source>
        <dbReference type="Pfam" id="PF01435"/>
    </source>
</evidence>
<keyword evidence="9" id="KW-0482">Metalloprotease</keyword>
<evidence type="ECO:0000256" key="5">
    <source>
        <dbReference type="ARBA" id="ARBA00022723"/>
    </source>
</evidence>
<protein>
    <recommendedName>
        <fullName evidence="11">Peptidase M48 domain-containing protein</fullName>
    </recommendedName>
</protein>
<keyword evidence="10" id="KW-0472">Membrane</keyword>
<evidence type="ECO:0000256" key="10">
    <source>
        <dbReference type="ARBA" id="ARBA00023136"/>
    </source>
</evidence>
<comment type="caution">
    <text evidence="12">The sequence shown here is derived from an EMBL/GenBank/DDBJ whole genome shotgun (WGS) entry which is preliminary data.</text>
</comment>
<dbReference type="SUPFAM" id="SSF48403">
    <property type="entry name" value="Ankyrin repeat"/>
    <property type="match status" value="1"/>
</dbReference>
<dbReference type="Proteomes" id="UP000310334">
    <property type="component" value="Unassembled WGS sequence"/>
</dbReference>
<evidence type="ECO:0000256" key="1">
    <source>
        <dbReference type="ARBA" id="ARBA00001947"/>
    </source>
</evidence>
<dbReference type="GO" id="GO:0004222">
    <property type="term" value="F:metalloendopeptidase activity"/>
    <property type="evidence" value="ECO:0007669"/>
    <property type="project" value="InterPro"/>
</dbReference>
<evidence type="ECO:0000256" key="9">
    <source>
        <dbReference type="ARBA" id="ARBA00023049"/>
    </source>
</evidence>
<organism evidence="12 13">
    <name type="scientific">Metabacillus sediminilitoris</name>
    <dbReference type="NCBI Taxonomy" id="2567941"/>
    <lineage>
        <taxon>Bacteria</taxon>
        <taxon>Bacillati</taxon>
        <taxon>Bacillota</taxon>
        <taxon>Bacilli</taxon>
        <taxon>Bacillales</taxon>
        <taxon>Bacillaceae</taxon>
        <taxon>Metabacillus</taxon>
    </lineage>
</organism>
<dbReference type="GO" id="GO:0006508">
    <property type="term" value="P:proteolysis"/>
    <property type="evidence" value="ECO:0007669"/>
    <property type="project" value="UniProtKB-KW"/>
</dbReference>
<dbReference type="Gene3D" id="1.25.40.20">
    <property type="entry name" value="Ankyrin repeat-containing domain"/>
    <property type="match status" value="2"/>
</dbReference>
<keyword evidence="7" id="KW-0862">Zinc</keyword>
<evidence type="ECO:0000313" key="12">
    <source>
        <dbReference type="EMBL" id="THF75309.1"/>
    </source>
</evidence>
<dbReference type="RefSeq" id="WP_136358598.1">
    <property type="nucleotide sequence ID" value="NZ_CP046266.1"/>
</dbReference>
<reference evidence="12 13" key="1">
    <citation type="submission" date="2019-04" db="EMBL/GenBank/DDBJ databases">
        <title>Bacillus sediminilitoris sp. nov., isolated from a tidal flat sediment on the East China Sea.</title>
        <authorList>
            <person name="Wei Y."/>
            <person name="Mao H."/>
            <person name="Fang J."/>
        </authorList>
    </citation>
    <scope>NUCLEOTIDE SEQUENCE [LARGE SCALE GENOMIC DNA]</scope>
    <source>
        <strain evidence="12 13">DSL-17</strain>
    </source>
</reference>
<dbReference type="CDD" id="cd07325">
    <property type="entry name" value="M48_Ste24p_like"/>
    <property type="match status" value="1"/>
</dbReference>
<dbReference type="InterPro" id="IPR002110">
    <property type="entry name" value="Ankyrin_rpt"/>
</dbReference>
<accession>A0A4S4BL74</accession>
<evidence type="ECO:0000256" key="4">
    <source>
        <dbReference type="ARBA" id="ARBA00022692"/>
    </source>
</evidence>
<dbReference type="PANTHER" id="PTHR43221:SF2">
    <property type="entry name" value="PROTEASE HTPX HOMOLOG"/>
    <property type="match status" value="1"/>
</dbReference>
<dbReference type="Pfam" id="PF12796">
    <property type="entry name" value="Ank_2"/>
    <property type="match status" value="2"/>
</dbReference>
<proteinExistence type="predicted"/>
<dbReference type="InterPro" id="IPR050083">
    <property type="entry name" value="HtpX_protease"/>
</dbReference>
<dbReference type="PROSITE" id="PS50088">
    <property type="entry name" value="ANK_REPEAT"/>
    <property type="match status" value="4"/>
</dbReference>